<sequence>MEPMAEFQMSRIDLRNRVLNAAQLRAALPRGGVDVDAVVPKVRPIVEAVAERGAAAALDYGHSFDGIRPDAVRVPAARLAAALADLAPDVRAALQVAIDRARAVHADQRRTDTTTTLAPGATVTERWVPVERVGLYVPGGNAVYPSSVVMNVVPAQTAGVDSLVIASPPQAEFDGLPHPTILAAAALLGVDEVWAVGGAQAVALLAYGGTDTDGAELAPVDMITGPGNIYVTAAKRICRSQVGIDAEAGPTEIAILADNTADPVHVAADLISQAEHDEMAASVLVTDSEALAAATDRELTRQLETTVHVDRVRAALSGKQSAIVLVDDIDAGVRVVNAYAAEHLEIQTEDAPAVAARIRSAGAIFVGAFSPVSLGDYCAGSNHVLPTAGCARHSSGLSVQTFLRGIHVVEYDEAALKDVSGHVITLSKAENLPAHGEAVRRRFER</sequence>
<dbReference type="HAMAP" id="MF_01024">
    <property type="entry name" value="HisD"/>
    <property type="match status" value="1"/>
</dbReference>
<evidence type="ECO:0000256" key="4">
    <source>
        <dbReference type="ARBA" id="ARBA00012965"/>
    </source>
</evidence>
<dbReference type="PRINTS" id="PR00083">
    <property type="entry name" value="HOLDHDRGNASE"/>
</dbReference>
<keyword evidence="9 12" id="KW-0520">NAD</keyword>
<dbReference type="InterPro" id="IPR016161">
    <property type="entry name" value="Ald_DH/histidinol_DH"/>
</dbReference>
<evidence type="ECO:0000256" key="2">
    <source>
        <dbReference type="ARBA" id="ARBA00004940"/>
    </source>
</evidence>
<dbReference type="InterPro" id="IPR012131">
    <property type="entry name" value="Hstdl_DH"/>
</dbReference>
<feature type="binding site" evidence="12">
    <location>
        <position position="276"/>
    </location>
    <ligand>
        <name>Zn(2+)</name>
        <dbReference type="ChEBI" id="CHEBI:29105"/>
    </ligand>
</feature>
<evidence type="ECO:0000313" key="15">
    <source>
        <dbReference type="EMBL" id="MBU9765022.1"/>
    </source>
</evidence>
<evidence type="ECO:0000256" key="6">
    <source>
        <dbReference type="ARBA" id="ARBA00022723"/>
    </source>
</evidence>
<evidence type="ECO:0000256" key="7">
    <source>
        <dbReference type="ARBA" id="ARBA00022833"/>
    </source>
</evidence>
<name>A0ABS6KN48_9MYCO</name>
<dbReference type="NCBIfam" id="TIGR00069">
    <property type="entry name" value="hisD"/>
    <property type="match status" value="1"/>
</dbReference>
<gene>
    <name evidence="12 15" type="primary">hisD</name>
    <name evidence="15" type="ORF">FR943_14365</name>
</gene>
<comment type="caution">
    <text evidence="15">The sequence shown here is derived from an EMBL/GenBank/DDBJ whole genome shotgun (WGS) entry which is preliminary data.</text>
</comment>
<feature type="binding site" evidence="12">
    <location>
        <position position="276"/>
    </location>
    <ligand>
        <name>substrate</name>
    </ligand>
</feature>
<proteinExistence type="inferred from homology"/>
<comment type="cofactor">
    <cofactor evidence="12">
        <name>Zn(2+)</name>
        <dbReference type="ChEBI" id="CHEBI:29105"/>
    </cofactor>
    <text evidence="12">Binds 1 zinc ion per subunit.</text>
</comment>
<feature type="active site" description="Proton acceptor" evidence="12">
    <location>
        <position position="343"/>
    </location>
</feature>
<evidence type="ECO:0000256" key="10">
    <source>
        <dbReference type="ARBA" id="ARBA00023102"/>
    </source>
</evidence>
<feature type="binding site" evidence="12">
    <location>
        <position position="251"/>
    </location>
    <ligand>
        <name>substrate</name>
    </ligand>
</feature>
<comment type="catalytic activity">
    <reaction evidence="11 12">
        <text>L-histidinol + 2 NAD(+) + H2O = L-histidine + 2 NADH + 3 H(+)</text>
        <dbReference type="Rhea" id="RHEA:20641"/>
        <dbReference type="ChEBI" id="CHEBI:15377"/>
        <dbReference type="ChEBI" id="CHEBI:15378"/>
        <dbReference type="ChEBI" id="CHEBI:57540"/>
        <dbReference type="ChEBI" id="CHEBI:57595"/>
        <dbReference type="ChEBI" id="CHEBI:57699"/>
        <dbReference type="ChEBI" id="CHEBI:57945"/>
        <dbReference type="EC" id="1.1.1.23"/>
    </reaction>
</comment>
<feature type="binding site" evidence="12">
    <location>
        <position position="435"/>
    </location>
    <ligand>
        <name>substrate</name>
    </ligand>
</feature>
<evidence type="ECO:0000256" key="3">
    <source>
        <dbReference type="ARBA" id="ARBA00010178"/>
    </source>
</evidence>
<feature type="binding site" evidence="12">
    <location>
        <position position="376"/>
    </location>
    <ligand>
        <name>substrate</name>
    </ligand>
</feature>
<feature type="binding site" evidence="12">
    <location>
        <position position="200"/>
    </location>
    <ligand>
        <name>NAD(+)</name>
        <dbReference type="ChEBI" id="CHEBI:57540"/>
    </ligand>
</feature>
<accession>A0ABS6KN48</accession>
<feature type="binding site" evidence="12">
    <location>
        <position position="376"/>
    </location>
    <ligand>
        <name>Zn(2+)</name>
        <dbReference type="ChEBI" id="CHEBI:29105"/>
    </ligand>
</feature>
<dbReference type="Gene3D" id="3.40.50.1980">
    <property type="entry name" value="Nitrogenase molybdenum iron protein domain"/>
    <property type="match status" value="2"/>
</dbReference>
<comment type="pathway">
    <text evidence="2 12">Amino-acid biosynthesis; L-histidine biosynthesis; L-histidine from 5-phospho-alpha-D-ribose 1-diphosphate: step 9/9.</text>
</comment>
<evidence type="ECO:0000256" key="11">
    <source>
        <dbReference type="ARBA" id="ARBA00049489"/>
    </source>
</evidence>
<evidence type="ECO:0000256" key="5">
    <source>
        <dbReference type="ARBA" id="ARBA00016531"/>
    </source>
</evidence>
<evidence type="ECO:0000313" key="16">
    <source>
        <dbReference type="Proteomes" id="UP000812982"/>
    </source>
</evidence>
<comment type="function">
    <text evidence="1 12">Catalyzes the sequential NAD-dependent oxidations of L-histidinol to L-histidinaldehyde and then to L-histidine.</text>
</comment>
<keyword evidence="16" id="KW-1185">Reference proteome</keyword>
<dbReference type="Proteomes" id="UP000812982">
    <property type="component" value="Unassembled WGS sequence"/>
</dbReference>
<dbReference type="InterPro" id="IPR001692">
    <property type="entry name" value="Histidinol_DH_CS"/>
</dbReference>
<dbReference type="InterPro" id="IPR022695">
    <property type="entry name" value="Histidinol_DH_monofunct"/>
</dbReference>
<keyword evidence="6 12" id="KW-0479">Metal-binding</keyword>
<feature type="binding site" evidence="12">
    <location>
        <position position="228"/>
    </location>
    <ligand>
        <name>NAD(+)</name>
        <dbReference type="ChEBI" id="CHEBI:57540"/>
    </ligand>
</feature>
<comment type="similarity">
    <text evidence="3 12 13 14">Belongs to the histidinol dehydrogenase family.</text>
</comment>
<dbReference type="EC" id="1.1.1.23" evidence="4 12"/>
<dbReference type="PROSITE" id="PS00611">
    <property type="entry name" value="HISOL_DEHYDROGENASE"/>
    <property type="match status" value="1"/>
</dbReference>
<evidence type="ECO:0000256" key="1">
    <source>
        <dbReference type="ARBA" id="ARBA00003850"/>
    </source>
</evidence>
<dbReference type="PANTHER" id="PTHR21256:SF2">
    <property type="entry name" value="HISTIDINE BIOSYNTHESIS TRIFUNCTIONAL PROTEIN"/>
    <property type="match status" value="1"/>
</dbReference>
<evidence type="ECO:0000256" key="12">
    <source>
        <dbReference type="HAMAP-Rule" id="MF_01024"/>
    </source>
</evidence>
<dbReference type="EMBL" id="VOMB01000016">
    <property type="protein sequence ID" value="MBU9765022.1"/>
    <property type="molecule type" value="Genomic_DNA"/>
</dbReference>
<feature type="binding site" evidence="12">
    <location>
        <position position="136"/>
    </location>
    <ligand>
        <name>NAD(+)</name>
        <dbReference type="ChEBI" id="CHEBI:57540"/>
    </ligand>
</feature>
<keyword evidence="7 12" id="KW-0862">Zinc</keyword>
<evidence type="ECO:0000256" key="9">
    <source>
        <dbReference type="ARBA" id="ARBA00023027"/>
    </source>
</evidence>
<dbReference type="PIRSF" id="PIRSF000099">
    <property type="entry name" value="Histidinol_dh"/>
    <property type="match status" value="1"/>
</dbReference>
<feature type="binding site" evidence="12">
    <location>
        <position position="273"/>
    </location>
    <ligand>
        <name>substrate</name>
    </ligand>
</feature>
<keyword evidence="8 12" id="KW-0560">Oxidoreductase</keyword>
<feature type="binding site" evidence="12">
    <location>
        <position position="273"/>
    </location>
    <ligand>
        <name>Zn(2+)</name>
        <dbReference type="ChEBI" id="CHEBI:29105"/>
    </ligand>
</feature>
<feature type="binding site" evidence="12">
    <location>
        <position position="435"/>
    </location>
    <ligand>
        <name>Zn(2+)</name>
        <dbReference type="ChEBI" id="CHEBI:29105"/>
    </ligand>
</feature>
<feature type="binding site" evidence="12">
    <location>
        <position position="343"/>
    </location>
    <ligand>
        <name>substrate</name>
    </ligand>
</feature>
<dbReference type="CDD" id="cd06572">
    <property type="entry name" value="Histidinol_dh"/>
    <property type="match status" value="1"/>
</dbReference>
<dbReference type="GO" id="GO:0004399">
    <property type="term" value="F:histidinol dehydrogenase activity"/>
    <property type="evidence" value="ECO:0007669"/>
    <property type="project" value="UniProtKB-EC"/>
</dbReference>
<dbReference type="Gene3D" id="1.20.5.1300">
    <property type="match status" value="1"/>
</dbReference>
<dbReference type="PANTHER" id="PTHR21256">
    <property type="entry name" value="HISTIDINOL DEHYDROGENASE HDH"/>
    <property type="match status" value="1"/>
</dbReference>
<reference evidence="15 16" key="1">
    <citation type="journal article" date="2021" name="Sci. Rep.">
        <title>Phenotypic and genomic hallmarks of a novel, potentially pathogenic rapidly growing Mycobacterium species related to the Mycobacterium fortuitum complex.</title>
        <authorList>
            <person name="Gharbi R."/>
            <person name="Khanna V."/>
            <person name="Frigui W."/>
            <person name="Mhenni B."/>
            <person name="Brosch R."/>
            <person name="Mardassi H."/>
        </authorList>
    </citation>
    <scope>NUCLEOTIDE SEQUENCE [LARGE SCALE GENOMIC DNA]</scope>
    <source>
        <strain evidence="15 16">TNTM28</strain>
    </source>
</reference>
<dbReference type="SUPFAM" id="SSF53720">
    <property type="entry name" value="ALDH-like"/>
    <property type="match status" value="1"/>
</dbReference>
<keyword evidence="10 12" id="KW-0368">Histidine biosynthesis</keyword>
<feature type="binding site" evidence="12">
    <location>
        <position position="430"/>
    </location>
    <ligand>
        <name>substrate</name>
    </ligand>
</feature>
<protein>
    <recommendedName>
        <fullName evidence="5 12">Histidinol dehydrogenase</fullName>
        <shortName evidence="12">HDH</shortName>
        <ecNumber evidence="4 12">1.1.1.23</ecNumber>
    </recommendedName>
</protein>
<keyword evidence="12" id="KW-0028">Amino-acid biosynthesis</keyword>
<evidence type="ECO:0000256" key="14">
    <source>
        <dbReference type="RuleBase" id="RU004175"/>
    </source>
</evidence>
<evidence type="ECO:0000256" key="8">
    <source>
        <dbReference type="ARBA" id="ARBA00023002"/>
    </source>
</evidence>
<organism evidence="15 16">
    <name type="scientific">[Mycobacterium] fortunisiensis</name>
    <dbReference type="NCBI Taxonomy" id="2600579"/>
    <lineage>
        <taxon>Bacteria</taxon>
        <taxon>Bacillati</taxon>
        <taxon>Actinomycetota</taxon>
        <taxon>Actinomycetes</taxon>
        <taxon>Mycobacteriales</taxon>
        <taxon>Mycobacteriaceae</taxon>
        <taxon>Mycolicibacterium</taxon>
    </lineage>
</organism>
<evidence type="ECO:0000256" key="13">
    <source>
        <dbReference type="PIRNR" id="PIRNR000099"/>
    </source>
</evidence>
<feature type="active site" description="Proton acceptor" evidence="12">
    <location>
        <position position="342"/>
    </location>
</feature>
<dbReference type="Pfam" id="PF00815">
    <property type="entry name" value="Histidinol_dh"/>
    <property type="match status" value="1"/>
</dbReference>